<dbReference type="EMBL" id="PVNG01000017">
    <property type="protein sequence ID" value="PRX60413.1"/>
    <property type="molecule type" value="Genomic_DNA"/>
</dbReference>
<evidence type="ECO:0000256" key="1">
    <source>
        <dbReference type="SAM" id="SignalP"/>
    </source>
</evidence>
<evidence type="ECO:0000313" key="2">
    <source>
        <dbReference type="EMBL" id="PRX60413.1"/>
    </source>
</evidence>
<name>A0A2T0MQK8_9ACTN</name>
<proteinExistence type="predicted"/>
<dbReference type="AlphaFoldDB" id="A0A2T0MQK8"/>
<gene>
    <name evidence="2" type="ORF">B0I32_117180</name>
</gene>
<keyword evidence="1" id="KW-0732">Signal</keyword>
<feature type="chain" id="PRO_5038663198" description="Peptidase inhibitor family I36" evidence="1">
    <location>
        <begin position="22"/>
        <end position="142"/>
    </location>
</feature>
<dbReference type="Proteomes" id="UP000238312">
    <property type="component" value="Unassembled WGS sequence"/>
</dbReference>
<protein>
    <recommendedName>
        <fullName evidence="4">Peptidase inhibitor family I36</fullName>
    </recommendedName>
</protein>
<evidence type="ECO:0008006" key="4">
    <source>
        <dbReference type="Google" id="ProtNLM"/>
    </source>
</evidence>
<sequence>MTTTVVRLLTLGVAATAPLTAAGLSPAAAGAVNAPVLHAPGTVAQRGQARLEAALTRQIAAQLERVPGGRRTAVNEISYENGKVVYTFVAPSADRLDKQAWCKKGSFCFWAGEDFTTEPPLRQIGVYLKCNEWMDLGPMPFR</sequence>
<organism evidence="2 3">
    <name type="scientific">Nonomuraea fuscirosea</name>
    <dbReference type="NCBI Taxonomy" id="1291556"/>
    <lineage>
        <taxon>Bacteria</taxon>
        <taxon>Bacillati</taxon>
        <taxon>Actinomycetota</taxon>
        <taxon>Actinomycetes</taxon>
        <taxon>Streptosporangiales</taxon>
        <taxon>Streptosporangiaceae</taxon>
        <taxon>Nonomuraea</taxon>
    </lineage>
</organism>
<evidence type="ECO:0000313" key="3">
    <source>
        <dbReference type="Proteomes" id="UP000238312"/>
    </source>
</evidence>
<keyword evidence="3" id="KW-1185">Reference proteome</keyword>
<comment type="caution">
    <text evidence="2">The sequence shown here is derived from an EMBL/GenBank/DDBJ whole genome shotgun (WGS) entry which is preliminary data.</text>
</comment>
<accession>A0A2T0MQK8</accession>
<reference evidence="2 3" key="1">
    <citation type="submission" date="2018-03" db="EMBL/GenBank/DDBJ databases">
        <title>Genomic Encyclopedia of Type Strains, Phase III (KMG-III): the genomes of soil and plant-associated and newly described type strains.</title>
        <authorList>
            <person name="Whitman W."/>
        </authorList>
    </citation>
    <scope>NUCLEOTIDE SEQUENCE [LARGE SCALE GENOMIC DNA]</scope>
    <source>
        <strain evidence="2 3">CGMCC 4.7104</strain>
    </source>
</reference>
<feature type="signal peptide" evidence="1">
    <location>
        <begin position="1"/>
        <end position="21"/>
    </location>
</feature>